<evidence type="ECO:0000313" key="2">
    <source>
        <dbReference type="Proteomes" id="UP001501353"/>
    </source>
</evidence>
<protein>
    <submittedName>
        <fullName evidence="1">Uncharacterized protein</fullName>
    </submittedName>
</protein>
<name>A0ABP7TNN0_9BURK</name>
<keyword evidence="2" id="KW-1185">Reference proteome</keyword>
<organism evidence="1 2">
    <name type="scientific">Actimicrobium antarcticum</name>
    <dbReference type="NCBI Taxonomy" id="1051899"/>
    <lineage>
        <taxon>Bacteria</taxon>
        <taxon>Pseudomonadati</taxon>
        <taxon>Pseudomonadota</taxon>
        <taxon>Betaproteobacteria</taxon>
        <taxon>Burkholderiales</taxon>
        <taxon>Oxalobacteraceae</taxon>
        <taxon>Actimicrobium</taxon>
    </lineage>
</organism>
<evidence type="ECO:0000313" key="1">
    <source>
        <dbReference type="EMBL" id="GAA4028997.1"/>
    </source>
</evidence>
<accession>A0ABP7TNN0</accession>
<reference evidence="2" key="1">
    <citation type="journal article" date="2019" name="Int. J. Syst. Evol. Microbiol.">
        <title>The Global Catalogue of Microorganisms (GCM) 10K type strain sequencing project: providing services to taxonomists for standard genome sequencing and annotation.</title>
        <authorList>
            <consortium name="The Broad Institute Genomics Platform"/>
            <consortium name="The Broad Institute Genome Sequencing Center for Infectious Disease"/>
            <person name="Wu L."/>
            <person name="Ma J."/>
        </authorList>
    </citation>
    <scope>NUCLEOTIDE SEQUENCE [LARGE SCALE GENOMIC DNA]</scope>
    <source>
        <strain evidence="2">JCM 16673</strain>
    </source>
</reference>
<gene>
    <name evidence="1" type="ORF">GCM10022212_28910</name>
</gene>
<dbReference type="EMBL" id="BAAAZE010000012">
    <property type="protein sequence ID" value="GAA4028997.1"/>
    <property type="molecule type" value="Genomic_DNA"/>
</dbReference>
<sequence length="75" mass="8287">MKNDVPGSDQACLYKAFAAGGNLVIWYCKQKYPGWLEQFKAVDGRTGSNHCNGLLRARYSAIQYVDNGSDVLALE</sequence>
<dbReference type="Proteomes" id="UP001501353">
    <property type="component" value="Unassembled WGS sequence"/>
</dbReference>
<comment type="caution">
    <text evidence="1">The sequence shown here is derived from an EMBL/GenBank/DDBJ whole genome shotgun (WGS) entry which is preliminary data.</text>
</comment>
<proteinExistence type="predicted"/>